<proteinExistence type="predicted"/>
<feature type="non-terminal residue" evidence="2">
    <location>
        <position position="731"/>
    </location>
</feature>
<accession>A0AAV2QSY0</accession>
<feature type="region of interest" description="Disordered" evidence="1">
    <location>
        <begin position="127"/>
        <end position="153"/>
    </location>
</feature>
<feature type="compositionally biased region" description="Basic residues" evidence="1">
    <location>
        <begin position="325"/>
        <end position="339"/>
    </location>
</feature>
<dbReference type="EMBL" id="CAXKWB010009240">
    <property type="protein sequence ID" value="CAL4094012.1"/>
    <property type="molecule type" value="Genomic_DNA"/>
</dbReference>
<reference evidence="2 3" key="1">
    <citation type="submission" date="2024-05" db="EMBL/GenBank/DDBJ databases">
        <authorList>
            <person name="Wallberg A."/>
        </authorList>
    </citation>
    <scope>NUCLEOTIDE SEQUENCE [LARGE SCALE GENOMIC DNA]</scope>
</reference>
<feature type="region of interest" description="Disordered" evidence="1">
    <location>
        <begin position="240"/>
        <end position="268"/>
    </location>
</feature>
<evidence type="ECO:0000313" key="2">
    <source>
        <dbReference type="EMBL" id="CAL4094012.1"/>
    </source>
</evidence>
<gene>
    <name evidence="2" type="ORF">MNOR_LOCUS15040</name>
</gene>
<name>A0AAV2QSY0_MEGNR</name>
<feature type="region of interest" description="Disordered" evidence="1">
    <location>
        <begin position="679"/>
        <end position="702"/>
    </location>
</feature>
<feature type="region of interest" description="Disordered" evidence="1">
    <location>
        <begin position="316"/>
        <end position="340"/>
    </location>
</feature>
<comment type="caution">
    <text evidence="2">The sequence shown here is derived from an EMBL/GenBank/DDBJ whole genome shotgun (WGS) entry which is preliminary data.</text>
</comment>
<dbReference type="AlphaFoldDB" id="A0AAV2QSY0"/>
<sequence length="731" mass="84010">MDYWQKVLLWEDDHFYRNSQFLPLNVIFTEPNPVANHGAPSLGTQCTSHHQCTSLHVGRQQRGSYNSFSDRKFSQYTSNHQRKLRQCTSRFQHMSNDDGLPNNKKDPCPYHHKCTSHHPYKRLSVSLSPSRHLRTTQNNSRPGTPFLMPQNPYYSEDNGDLSSSDHFTQKPFTLIVPSFLGTPSVPFETKSLPPKSRRSSFNYSYMKPAKKYNTTKEMEKTVNEPTSNFKVMVPSSLNKPSVPFETISLPPKSRKSSLKPTSKKPVKDYNKTKNIEKSINESLDNLTMVVPSVSNMLPIQLEMNSLPSKHRKHSMPFETISLPPKSRKSSLKPSFKKRVKDCNKTKEIEKSINEPLNNLSMVLPSVPIQLDTHSLPSKHRKSSLKSSKKEFQDNKKTIEIEKNINNHQNDFKSVVPTVCDMPLVLLENKCSCSKHQKTSLKMSKKAIQEINKTKQLDKIINEPQNKFTLETPGLDTPSMPYKTNSLSSKHRKSSLKMSKKAIQDINKTEELDKIINEPQNKFTLETSGLDTPSMAFETNSLSSKHRKFTLKPSSRKAFQEYDKTKEIYGTTTKTKAYTSNSITKSNEVLICNANENPEDHKYLNKNTKKSSNIAQKIHNEKTSKENSVCNKIISNNTYMSSRTSKEELHREIEPSLSEVSSKKRSTIFAKTRKLFRIKTTDKKPLLSKNTNKNKEGHTNRDRKKFNHLLLNWKSFKENLEEHNKLHNLTSK</sequence>
<evidence type="ECO:0000256" key="1">
    <source>
        <dbReference type="SAM" id="MobiDB-lite"/>
    </source>
</evidence>
<feature type="compositionally biased region" description="Basic residues" evidence="1">
    <location>
        <begin position="252"/>
        <end position="264"/>
    </location>
</feature>
<feature type="compositionally biased region" description="Polar residues" evidence="1">
    <location>
        <begin position="127"/>
        <end position="142"/>
    </location>
</feature>
<feature type="region of interest" description="Disordered" evidence="1">
    <location>
        <begin position="640"/>
        <end position="663"/>
    </location>
</feature>
<feature type="compositionally biased region" description="Basic and acidic residues" evidence="1">
    <location>
        <begin position="643"/>
        <end position="653"/>
    </location>
</feature>
<feature type="region of interest" description="Disordered" evidence="1">
    <location>
        <begin position="467"/>
        <end position="496"/>
    </location>
</feature>
<organism evidence="2 3">
    <name type="scientific">Meganyctiphanes norvegica</name>
    <name type="common">Northern krill</name>
    <name type="synonym">Thysanopoda norvegica</name>
    <dbReference type="NCBI Taxonomy" id="48144"/>
    <lineage>
        <taxon>Eukaryota</taxon>
        <taxon>Metazoa</taxon>
        <taxon>Ecdysozoa</taxon>
        <taxon>Arthropoda</taxon>
        <taxon>Crustacea</taxon>
        <taxon>Multicrustacea</taxon>
        <taxon>Malacostraca</taxon>
        <taxon>Eumalacostraca</taxon>
        <taxon>Eucarida</taxon>
        <taxon>Euphausiacea</taxon>
        <taxon>Euphausiidae</taxon>
        <taxon>Meganyctiphanes</taxon>
    </lineage>
</organism>
<feature type="region of interest" description="Disordered" evidence="1">
    <location>
        <begin position="373"/>
        <end position="393"/>
    </location>
</feature>
<protein>
    <submittedName>
        <fullName evidence="2">Uncharacterized protein</fullName>
    </submittedName>
</protein>
<dbReference type="Proteomes" id="UP001497623">
    <property type="component" value="Unassembled WGS sequence"/>
</dbReference>
<keyword evidence="3" id="KW-1185">Reference proteome</keyword>
<evidence type="ECO:0000313" key="3">
    <source>
        <dbReference type="Proteomes" id="UP001497623"/>
    </source>
</evidence>